<evidence type="ECO:0000256" key="4">
    <source>
        <dbReference type="ARBA" id="ARBA00022605"/>
    </source>
</evidence>
<dbReference type="InterPro" id="IPR018300">
    <property type="entry name" value="Aminotrans_IV_CS"/>
</dbReference>
<dbReference type="AlphaFoldDB" id="A0A6A6PLR4"/>
<evidence type="ECO:0000256" key="9">
    <source>
        <dbReference type="RuleBase" id="RU004106"/>
    </source>
</evidence>
<dbReference type="GO" id="GO:0009098">
    <property type="term" value="P:L-leucine biosynthetic process"/>
    <property type="evidence" value="ECO:0007669"/>
    <property type="project" value="TreeGrafter"/>
</dbReference>
<dbReference type="GO" id="GO:0005739">
    <property type="term" value="C:mitochondrion"/>
    <property type="evidence" value="ECO:0007669"/>
    <property type="project" value="TreeGrafter"/>
</dbReference>
<evidence type="ECO:0000256" key="3">
    <source>
        <dbReference type="ARBA" id="ARBA00022576"/>
    </source>
</evidence>
<dbReference type="FunFam" id="3.20.10.10:FF:000004">
    <property type="entry name" value="Branched-chain-amino-acid aminotransferase"/>
    <property type="match status" value="1"/>
</dbReference>
<comment type="catalytic activity">
    <reaction evidence="11">
        <text>L-isoleucine + 2-oxoglutarate = (S)-3-methyl-2-oxopentanoate + L-glutamate</text>
        <dbReference type="Rhea" id="RHEA:24801"/>
        <dbReference type="ChEBI" id="CHEBI:16810"/>
        <dbReference type="ChEBI" id="CHEBI:29985"/>
        <dbReference type="ChEBI" id="CHEBI:35146"/>
        <dbReference type="ChEBI" id="CHEBI:58045"/>
        <dbReference type="EC" id="2.6.1.42"/>
    </reaction>
</comment>
<dbReference type="InterPro" id="IPR005786">
    <property type="entry name" value="B_amino_transII"/>
</dbReference>
<dbReference type="GeneID" id="54472603"/>
<evidence type="ECO:0000313" key="14">
    <source>
        <dbReference type="Proteomes" id="UP000799767"/>
    </source>
</evidence>
<keyword evidence="4 11" id="KW-0028">Amino-acid biosynthesis</keyword>
<proteinExistence type="inferred from homology"/>
<evidence type="ECO:0000256" key="7">
    <source>
        <dbReference type="ARBA" id="ARBA00023304"/>
    </source>
</evidence>
<dbReference type="GO" id="GO:0009099">
    <property type="term" value="P:L-valine biosynthetic process"/>
    <property type="evidence" value="ECO:0007669"/>
    <property type="project" value="TreeGrafter"/>
</dbReference>
<keyword evidence="7 11" id="KW-0100">Branched-chain amino acid biosynthesis</keyword>
<dbReference type="EC" id="2.6.1.42" evidence="11"/>
<dbReference type="OrthoDB" id="1732691at2759"/>
<reference evidence="13" key="1">
    <citation type="journal article" date="2020" name="Stud. Mycol.">
        <title>101 Dothideomycetes genomes: a test case for predicting lifestyles and emergence of pathogens.</title>
        <authorList>
            <person name="Haridas S."/>
            <person name="Albert R."/>
            <person name="Binder M."/>
            <person name="Bloem J."/>
            <person name="Labutti K."/>
            <person name="Salamov A."/>
            <person name="Andreopoulos B."/>
            <person name="Baker S."/>
            <person name="Barry K."/>
            <person name="Bills G."/>
            <person name="Bluhm B."/>
            <person name="Cannon C."/>
            <person name="Castanera R."/>
            <person name="Culley D."/>
            <person name="Daum C."/>
            <person name="Ezra D."/>
            <person name="Gonzalez J."/>
            <person name="Henrissat B."/>
            <person name="Kuo A."/>
            <person name="Liang C."/>
            <person name="Lipzen A."/>
            <person name="Lutzoni F."/>
            <person name="Magnuson J."/>
            <person name="Mondo S."/>
            <person name="Nolan M."/>
            <person name="Ohm R."/>
            <person name="Pangilinan J."/>
            <person name="Park H.-J."/>
            <person name="Ramirez L."/>
            <person name="Alfaro M."/>
            <person name="Sun H."/>
            <person name="Tritt A."/>
            <person name="Yoshinaga Y."/>
            <person name="Zwiers L.-H."/>
            <person name="Turgeon B."/>
            <person name="Goodwin S."/>
            <person name="Spatafora J."/>
            <person name="Crous P."/>
            <person name="Grigoriev I."/>
        </authorList>
    </citation>
    <scope>NUCLEOTIDE SEQUENCE</scope>
    <source>
        <strain evidence="13">CBS 113389</strain>
    </source>
</reference>
<dbReference type="InterPro" id="IPR001544">
    <property type="entry name" value="Aminotrans_IV"/>
</dbReference>
<accession>A0A6A6PLR4</accession>
<evidence type="ECO:0000256" key="6">
    <source>
        <dbReference type="ARBA" id="ARBA00022898"/>
    </source>
</evidence>
<dbReference type="InterPro" id="IPR036038">
    <property type="entry name" value="Aminotransferase-like"/>
</dbReference>
<dbReference type="Gene3D" id="3.20.10.10">
    <property type="entry name" value="D-amino Acid Aminotransferase, subunit A, domain 2"/>
    <property type="match status" value="1"/>
</dbReference>
<evidence type="ECO:0000256" key="1">
    <source>
        <dbReference type="ARBA" id="ARBA00001933"/>
    </source>
</evidence>
<keyword evidence="6 10" id="KW-0663">Pyridoxal phosphate</keyword>
<dbReference type="PANTHER" id="PTHR11825">
    <property type="entry name" value="SUBGROUP IIII AMINOTRANSFERASE"/>
    <property type="match status" value="1"/>
</dbReference>
<evidence type="ECO:0000256" key="10">
    <source>
        <dbReference type="RuleBase" id="RU004516"/>
    </source>
</evidence>
<dbReference type="FunFam" id="3.30.470.10:FF:000012">
    <property type="entry name" value="Branched-chain-amino-acid aminotransferase"/>
    <property type="match status" value="1"/>
</dbReference>
<comment type="catalytic activity">
    <reaction evidence="11">
        <text>L-valine + 2-oxoglutarate = 3-methyl-2-oxobutanoate + L-glutamate</text>
        <dbReference type="Rhea" id="RHEA:24813"/>
        <dbReference type="ChEBI" id="CHEBI:11851"/>
        <dbReference type="ChEBI" id="CHEBI:16810"/>
        <dbReference type="ChEBI" id="CHEBI:29985"/>
        <dbReference type="ChEBI" id="CHEBI:57762"/>
        <dbReference type="EC" id="2.6.1.42"/>
    </reaction>
</comment>
<keyword evidence="3 11" id="KW-0032">Aminotransferase</keyword>
<name>A0A6A6PLR4_9PEZI</name>
<dbReference type="InterPro" id="IPR043131">
    <property type="entry name" value="BCAT-like_N"/>
</dbReference>
<dbReference type="RefSeq" id="XP_033586767.1">
    <property type="nucleotide sequence ID" value="XM_033731601.1"/>
</dbReference>
<keyword evidence="14" id="KW-1185">Reference proteome</keyword>
<dbReference type="Gene3D" id="3.30.470.10">
    <property type="match status" value="1"/>
</dbReference>
<comment type="cofactor">
    <cofactor evidence="1 10">
        <name>pyridoxal 5'-phosphate</name>
        <dbReference type="ChEBI" id="CHEBI:597326"/>
    </cofactor>
</comment>
<organism evidence="13 14">
    <name type="scientific">Neohortaea acidophila</name>
    <dbReference type="NCBI Taxonomy" id="245834"/>
    <lineage>
        <taxon>Eukaryota</taxon>
        <taxon>Fungi</taxon>
        <taxon>Dikarya</taxon>
        <taxon>Ascomycota</taxon>
        <taxon>Pezizomycotina</taxon>
        <taxon>Dothideomycetes</taxon>
        <taxon>Dothideomycetidae</taxon>
        <taxon>Mycosphaerellales</taxon>
        <taxon>Teratosphaeriaceae</taxon>
        <taxon>Neohortaea</taxon>
    </lineage>
</organism>
<feature type="region of interest" description="Disordered" evidence="12">
    <location>
        <begin position="1"/>
        <end position="29"/>
    </location>
</feature>
<evidence type="ECO:0000256" key="5">
    <source>
        <dbReference type="ARBA" id="ARBA00022679"/>
    </source>
</evidence>
<dbReference type="EMBL" id="MU001640">
    <property type="protein sequence ID" value="KAF2480197.1"/>
    <property type="molecule type" value="Genomic_DNA"/>
</dbReference>
<dbReference type="GO" id="GO:0004084">
    <property type="term" value="F:branched-chain-amino-acid transaminase activity"/>
    <property type="evidence" value="ECO:0007669"/>
    <property type="project" value="UniProtKB-EC"/>
</dbReference>
<evidence type="ECO:0000256" key="11">
    <source>
        <dbReference type="RuleBase" id="RU004517"/>
    </source>
</evidence>
<evidence type="ECO:0000313" key="13">
    <source>
        <dbReference type="EMBL" id="KAF2480197.1"/>
    </source>
</evidence>
<dbReference type="InterPro" id="IPR043132">
    <property type="entry name" value="BCAT-like_C"/>
</dbReference>
<dbReference type="PIRSF" id="PIRSF006468">
    <property type="entry name" value="BCAT1"/>
    <property type="match status" value="1"/>
</dbReference>
<feature type="compositionally biased region" description="Polar residues" evidence="12">
    <location>
        <begin position="10"/>
        <end position="29"/>
    </location>
</feature>
<dbReference type="PANTHER" id="PTHR11825:SF69">
    <property type="entry name" value="BRANCHED-CHAIN-AMINO-ACID AMINOTRANSFERASE"/>
    <property type="match status" value="1"/>
</dbReference>
<evidence type="ECO:0000256" key="2">
    <source>
        <dbReference type="ARBA" id="ARBA00009320"/>
    </source>
</evidence>
<evidence type="ECO:0000256" key="8">
    <source>
        <dbReference type="PIRSR" id="PIRSR006468-1"/>
    </source>
</evidence>
<comment type="similarity">
    <text evidence="2 9">Belongs to the class-IV pyridoxal-phosphate-dependent aminotransferase family.</text>
</comment>
<dbReference type="PROSITE" id="PS00770">
    <property type="entry name" value="AA_TRANSFER_CLASS_4"/>
    <property type="match status" value="1"/>
</dbReference>
<dbReference type="SUPFAM" id="SSF56752">
    <property type="entry name" value="D-aminoacid aminotransferase-like PLP-dependent enzymes"/>
    <property type="match status" value="1"/>
</dbReference>
<keyword evidence="5 11" id="KW-0808">Transferase</keyword>
<sequence length="455" mass="49680">MAPIAITPEPSRSATPQLKTPTTAWSPTEDNVSSLTLAGIEHALPSKNASSAGQAPLDASLLQIELTQSPRAVPAPESPEVAAQKTCTDHMITARWTLEHGWHAPELKPYGAFSIMPTASVLHYATECFEGLKLYRGFDGKLRLFRISRNCQRMRKSAARIALPDFEPKELEKLIIRLCAQDGEKWLPKERPGSFLYVRPTCIATDEALGVQRPQEALLYVILACFPDMTKSKSAPAPPALNGASNGTKKAPSSGLKLLASTEDSIRAWPGGFGYAKVGANYGPSLVAQGEARARGFDQVLWLFGSESYVTEAGASNFFVVWRNKTTGRLELVTAPLEERIILEGVTRASVLELTRSRLSEAMGDVEALDVVEKRFTMADVVSAYREGRLVEAFAAGTAFFIAPVSLIHFRGEDLVVPTEEGESGVYTRVVKEWLVNIMYGKETHEWGVVVDEVA</sequence>
<gene>
    <name evidence="13" type="ORF">BDY17DRAFT_256433</name>
</gene>
<feature type="modified residue" description="N6-(pyridoxal phosphate)lysine" evidence="8">
    <location>
        <position position="277"/>
    </location>
</feature>
<protein>
    <recommendedName>
        <fullName evidence="11">Branched-chain-amino-acid aminotransferase</fullName>
        <ecNumber evidence="11">2.6.1.42</ecNumber>
    </recommendedName>
</protein>
<comment type="catalytic activity">
    <reaction evidence="11">
        <text>L-leucine + 2-oxoglutarate = 4-methyl-2-oxopentanoate + L-glutamate</text>
        <dbReference type="Rhea" id="RHEA:18321"/>
        <dbReference type="ChEBI" id="CHEBI:16810"/>
        <dbReference type="ChEBI" id="CHEBI:17865"/>
        <dbReference type="ChEBI" id="CHEBI:29985"/>
        <dbReference type="ChEBI" id="CHEBI:57427"/>
        <dbReference type="EC" id="2.6.1.42"/>
    </reaction>
</comment>
<evidence type="ECO:0000256" key="12">
    <source>
        <dbReference type="SAM" id="MobiDB-lite"/>
    </source>
</evidence>
<dbReference type="Pfam" id="PF01063">
    <property type="entry name" value="Aminotran_4"/>
    <property type="match status" value="1"/>
</dbReference>
<dbReference type="Proteomes" id="UP000799767">
    <property type="component" value="Unassembled WGS sequence"/>
</dbReference>